<evidence type="ECO:0000313" key="3">
    <source>
        <dbReference type="EMBL" id="MFD1066434.1"/>
    </source>
</evidence>
<dbReference type="InterPro" id="IPR050963">
    <property type="entry name" value="Sirohydro_Cobaltochel/CbiX"/>
</dbReference>
<evidence type="ECO:0000256" key="2">
    <source>
        <dbReference type="ARBA" id="ARBA00023239"/>
    </source>
</evidence>
<dbReference type="EMBL" id="JBHTKK010000011">
    <property type="protein sequence ID" value="MFD1066434.1"/>
    <property type="molecule type" value="Genomic_DNA"/>
</dbReference>
<dbReference type="CDD" id="cd03416">
    <property type="entry name" value="CbiX_SirB_N"/>
    <property type="match status" value="1"/>
</dbReference>
<gene>
    <name evidence="3" type="ORF">ACFQ19_10410</name>
</gene>
<dbReference type="Pfam" id="PF01903">
    <property type="entry name" value="CbiX"/>
    <property type="match status" value="2"/>
</dbReference>
<dbReference type="SUPFAM" id="SSF53800">
    <property type="entry name" value="Chelatase"/>
    <property type="match status" value="1"/>
</dbReference>
<dbReference type="InterPro" id="IPR002762">
    <property type="entry name" value="CbiX-like"/>
</dbReference>
<dbReference type="PANTHER" id="PTHR33542">
    <property type="entry name" value="SIROHYDROCHLORIN FERROCHELATASE, CHLOROPLASTIC"/>
    <property type="match status" value="1"/>
</dbReference>
<keyword evidence="2" id="KW-0456">Lyase</keyword>
<keyword evidence="1" id="KW-0479">Metal-binding</keyword>
<dbReference type="Gene3D" id="3.40.50.1400">
    <property type="match status" value="2"/>
</dbReference>
<keyword evidence="4" id="KW-1185">Reference proteome</keyword>
<reference evidence="4" key="1">
    <citation type="journal article" date="2019" name="Int. J. Syst. Evol. Microbiol.">
        <title>The Global Catalogue of Microorganisms (GCM) 10K type strain sequencing project: providing services to taxonomists for standard genome sequencing and annotation.</title>
        <authorList>
            <consortium name="The Broad Institute Genomics Platform"/>
            <consortium name="The Broad Institute Genome Sequencing Center for Infectious Disease"/>
            <person name="Wu L."/>
            <person name="Ma J."/>
        </authorList>
    </citation>
    <scope>NUCLEOTIDE SEQUENCE [LARGE SCALE GENOMIC DNA]</scope>
    <source>
        <strain evidence="4">CCUG 56608</strain>
    </source>
</reference>
<accession>A0ABW3NHS7</accession>
<dbReference type="Proteomes" id="UP001597041">
    <property type="component" value="Unassembled WGS sequence"/>
</dbReference>
<name>A0ABW3NHS7_9BACI</name>
<comment type="caution">
    <text evidence="3">The sequence shown here is derived from an EMBL/GenBank/DDBJ whole genome shotgun (WGS) entry which is preliminary data.</text>
</comment>
<proteinExistence type="predicted"/>
<evidence type="ECO:0000313" key="4">
    <source>
        <dbReference type="Proteomes" id="UP001597041"/>
    </source>
</evidence>
<dbReference type="CDD" id="cd03414">
    <property type="entry name" value="CbiX_SirB_C"/>
    <property type="match status" value="1"/>
</dbReference>
<sequence>MQAILYIGHGSRVQRGNEELLAFVDKAKKKNPQVAIQETCFIELASPSIQTGIDNCVRQGATQIAVVPVLLLSAGHAKLDIPNEIAEAEERYPEVTFSYGNVMGVDPAMIDLLTKRLEMGGLEQTGQKPIYKERESASVLLVGRGSSDPDANSDLAKIARLLWEAAPVSEVNTCYLAATHPKLNEGLEREVNSSYDRVFIVPYLLFSGVLMRELRQKLDELSERTDKQFILCPYLGFDDQLVDVLVDRVHALLGRQSPDANSNFV</sequence>
<dbReference type="RefSeq" id="WP_379592015.1">
    <property type="nucleotide sequence ID" value="NZ_JBHTKK010000011.1"/>
</dbReference>
<dbReference type="PANTHER" id="PTHR33542:SF3">
    <property type="entry name" value="SIROHYDROCHLORIN FERROCHELATASE, CHLOROPLASTIC"/>
    <property type="match status" value="1"/>
</dbReference>
<organism evidence="3 4">
    <name type="scientific">Oceanobacillus locisalsi</name>
    <dbReference type="NCBI Taxonomy" id="546107"/>
    <lineage>
        <taxon>Bacteria</taxon>
        <taxon>Bacillati</taxon>
        <taxon>Bacillota</taxon>
        <taxon>Bacilli</taxon>
        <taxon>Bacillales</taxon>
        <taxon>Bacillaceae</taxon>
        <taxon>Oceanobacillus</taxon>
    </lineage>
</organism>
<evidence type="ECO:0000256" key="1">
    <source>
        <dbReference type="ARBA" id="ARBA00022723"/>
    </source>
</evidence>
<protein>
    <submittedName>
        <fullName evidence="3">Sirohydrochlorin chelatase</fullName>
    </submittedName>
</protein>